<keyword evidence="2" id="KW-0813">Transport</keyword>
<evidence type="ECO:0000256" key="1">
    <source>
        <dbReference type="ARBA" id="ARBA00004141"/>
    </source>
</evidence>
<dbReference type="AlphaFoldDB" id="E7RTY4"/>
<dbReference type="GO" id="GO:0055085">
    <property type="term" value="P:transmembrane transport"/>
    <property type="evidence" value="ECO:0007669"/>
    <property type="project" value="InterPro"/>
</dbReference>
<dbReference type="RefSeq" id="WP_005672344.1">
    <property type="nucleotide sequence ID" value="NZ_CP146288.1"/>
</dbReference>
<dbReference type="GO" id="GO:0006865">
    <property type="term" value="P:amino acid transport"/>
    <property type="evidence" value="ECO:0007669"/>
    <property type="project" value="InterPro"/>
</dbReference>
<dbReference type="PANTHER" id="PTHR43495">
    <property type="entry name" value="GABA PERMEASE"/>
    <property type="match status" value="1"/>
</dbReference>
<dbReference type="Proteomes" id="UP000011021">
    <property type="component" value="Unassembled WGS sequence"/>
</dbReference>
<feature type="transmembrane region" description="Helical" evidence="7">
    <location>
        <begin position="132"/>
        <end position="154"/>
    </location>
</feature>
<dbReference type="PIRSF" id="PIRSF006060">
    <property type="entry name" value="AA_transporter"/>
    <property type="match status" value="1"/>
</dbReference>
<feature type="transmembrane region" description="Helical" evidence="7">
    <location>
        <begin position="98"/>
        <end position="120"/>
    </location>
</feature>
<feature type="transmembrane region" description="Helical" evidence="7">
    <location>
        <begin position="379"/>
        <end position="397"/>
    </location>
</feature>
<feature type="transmembrane region" description="Helical" evidence="7">
    <location>
        <begin position="59"/>
        <end position="77"/>
    </location>
</feature>
<comment type="caution">
    <text evidence="9">The sequence shown here is derived from an EMBL/GenBank/DDBJ whole genome shotgun (WGS) entry which is preliminary data.</text>
</comment>
<feature type="transmembrane region" description="Helical" evidence="7">
    <location>
        <begin position="347"/>
        <end position="367"/>
    </location>
</feature>
<proteinExistence type="predicted"/>
<organism evidence="9 10">
    <name type="scientific">Lautropia mirabilis ATCC 51599</name>
    <dbReference type="NCBI Taxonomy" id="887898"/>
    <lineage>
        <taxon>Bacteria</taxon>
        <taxon>Pseudomonadati</taxon>
        <taxon>Pseudomonadota</taxon>
        <taxon>Betaproteobacteria</taxon>
        <taxon>Burkholderiales</taxon>
        <taxon>Burkholderiaceae</taxon>
        <taxon>Lautropia</taxon>
    </lineage>
</organism>
<dbReference type="GO" id="GO:0016020">
    <property type="term" value="C:membrane"/>
    <property type="evidence" value="ECO:0007669"/>
    <property type="project" value="UniProtKB-SubCell"/>
</dbReference>
<feature type="transmembrane region" description="Helical" evidence="7">
    <location>
        <begin position="211"/>
        <end position="232"/>
    </location>
</feature>
<feature type="transmembrane region" description="Helical" evidence="7">
    <location>
        <begin position="418"/>
        <end position="441"/>
    </location>
</feature>
<evidence type="ECO:0000259" key="8">
    <source>
        <dbReference type="Pfam" id="PF00324"/>
    </source>
</evidence>
<name>E7RTY4_9BURK</name>
<dbReference type="FunFam" id="1.20.1740.10:FF:000001">
    <property type="entry name" value="Amino acid permease"/>
    <property type="match status" value="1"/>
</dbReference>
<dbReference type="EMBL" id="AEQP01000001">
    <property type="protein sequence ID" value="EFV96220.1"/>
    <property type="molecule type" value="Genomic_DNA"/>
</dbReference>
<feature type="transmembrane region" description="Helical" evidence="7">
    <location>
        <begin position="253"/>
        <end position="274"/>
    </location>
</feature>
<evidence type="ECO:0000256" key="7">
    <source>
        <dbReference type="SAM" id="Phobius"/>
    </source>
</evidence>
<evidence type="ECO:0000256" key="2">
    <source>
        <dbReference type="ARBA" id="ARBA00022448"/>
    </source>
</evidence>
<dbReference type="PANTHER" id="PTHR43495:SF5">
    <property type="entry name" value="GAMMA-AMINOBUTYRIC ACID PERMEASE"/>
    <property type="match status" value="1"/>
</dbReference>
<accession>E7RTY4</accession>
<evidence type="ECO:0000256" key="4">
    <source>
        <dbReference type="ARBA" id="ARBA00022989"/>
    </source>
</evidence>
<feature type="transmembrane region" description="Helical" evidence="7">
    <location>
        <begin position="166"/>
        <end position="191"/>
    </location>
</feature>
<feature type="domain" description="Amino acid permease/ SLC12A" evidence="8">
    <location>
        <begin position="30"/>
        <end position="457"/>
    </location>
</feature>
<evidence type="ECO:0000313" key="10">
    <source>
        <dbReference type="Proteomes" id="UP000011021"/>
    </source>
</evidence>
<reference evidence="9 10" key="1">
    <citation type="submission" date="2010-12" db="EMBL/GenBank/DDBJ databases">
        <authorList>
            <person name="Muzny D."/>
            <person name="Qin X."/>
            <person name="Deng J."/>
            <person name="Jiang H."/>
            <person name="Liu Y."/>
            <person name="Qu J."/>
            <person name="Song X.-Z."/>
            <person name="Zhang L."/>
            <person name="Thornton R."/>
            <person name="Coyle M."/>
            <person name="Francisco L."/>
            <person name="Jackson L."/>
            <person name="Javaid M."/>
            <person name="Korchina V."/>
            <person name="Kovar C."/>
            <person name="Mata R."/>
            <person name="Mathew T."/>
            <person name="Ngo R."/>
            <person name="Nguyen L."/>
            <person name="Nguyen N."/>
            <person name="Okwuonu G."/>
            <person name="Ongeri F."/>
            <person name="Pham C."/>
            <person name="Simmons D."/>
            <person name="Wilczek-Boney K."/>
            <person name="Hale W."/>
            <person name="Jakkamsetti A."/>
            <person name="Pham P."/>
            <person name="Ruth R."/>
            <person name="San Lucas F."/>
            <person name="Warren J."/>
            <person name="Zhang J."/>
            <person name="Zhao Z."/>
            <person name="Zhou C."/>
            <person name="Zhu D."/>
            <person name="Lee S."/>
            <person name="Bess C."/>
            <person name="Blankenburg K."/>
            <person name="Forbes L."/>
            <person name="Fu Q."/>
            <person name="Gubbala S."/>
            <person name="Hirani K."/>
            <person name="Jayaseelan J.C."/>
            <person name="Lara F."/>
            <person name="Munidasa M."/>
            <person name="Palculict T."/>
            <person name="Patil S."/>
            <person name="Pu L.-L."/>
            <person name="Saada N."/>
            <person name="Tang L."/>
            <person name="Weissenberger G."/>
            <person name="Zhu Y."/>
            <person name="Hemphill L."/>
            <person name="Shang Y."/>
            <person name="Youmans B."/>
            <person name="Ayvaz T."/>
            <person name="Ross M."/>
            <person name="Santibanez J."/>
            <person name="Aqrawi P."/>
            <person name="Gross S."/>
            <person name="Joshi V."/>
            <person name="Fowler G."/>
            <person name="Nazareth L."/>
            <person name="Reid J."/>
            <person name="Worley K."/>
            <person name="Petrosino J."/>
            <person name="Highlander S."/>
            <person name="Gibbs R."/>
        </authorList>
    </citation>
    <scope>NUCLEOTIDE SEQUENCE [LARGE SCALE GENOMIC DNA]</scope>
    <source>
        <strain evidence="9 10">ATCC 51599</strain>
    </source>
</reference>
<feature type="region of interest" description="Disordered" evidence="6">
    <location>
        <begin position="475"/>
        <end position="507"/>
    </location>
</feature>
<sequence length="521" mass="57580">MKETTNAPNYSCSGKQKNTEKLQASLKTRHLTMMSIAGVIGAALFVGSGKIIYTTGPAVVLAYLAGGIVVMLIMRMLGEMATSSPDTGSFSTYADKAIGRWAGFTIGWLYWWFWALLMAWEAYVAGMILNIWFPDISVNVFTLVATFLLISINFMNVRNYGEFEFWFALIKVTAIVCFIIICLLAVLNIWQGGTVHGIANLTAHGGFMPNGWSSVIVAMLGVMFAFLGAEIVTIAASESANPADQIVKATNSVVWRICLFYIGSIFLIVCLVPWNDPHLGESGYGSYRRTLELLGVPGAQYLMNFVVLTSVSSCLISAHYTASRMLFSLAKRGDAHPIFKQTSTRGIPVYSVIASCSIAVFISVLNFFESLRPKDILDLLMNTTGMIAMLVYLVIAFSQLKMRRKLEAEGREIRLKMWLFPWLTYGVIAFIIGSLIVMMFIDEYRHMVLATAVAAILVMLGGFVVHARENARARAEQKARQATTAPHSNLRDRESTRGSRQRYSRLGGATNGVRNRLEAES</sequence>
<feature type="transmembrane region" description="Helical" evidence="7">
    <location>
        <begin position="447"/>
        <end position="465"/>
    </location>
</feature>
<gene>
    <name evidence="9" type="ORF">HMPREF0551_0403</name>
</gene>
<keyword evidence="4 7" id="KW-1133">Transmembrane helix</keyword>
<comment type="subcellular location">
    <subcellularLocation>
        <location evidence="1">Membrane</location>
        <topology evidence="1">Multi-pass membrane protein</topology>
    </subcellularLocation>
</comment>
<keyword evidence="3 7" id="KW-0812">Transmembrane</keyword>
<keyword evidence="10" id="KW-1185">Reference proteome</keyword>
<evidence type="ECO:0000256" key="6">
    <source>
        <dbReference type="SAM" id="MobiDB-lite"/>
    </source>
</evidence>
<dbReference type="Gene3D" id="1.20.1740.10">
    <property type="entry name" value="Amino acid/polyamine transporter I"/>
    <property type="match status" value="1"/>
</dbReference>
<feature type="transmembrane region" description="Helical" evidence="7">
    <location>
        <begin position="31"/>
        <end position="53"/>
    </location>
</feature>
<dbReference type="eggNOG" id="COG1113">
    <property type="taxonomic scope" value="Bacteria"/>
</dbReference>
<keyword evidence="5 7" id="KW-0472">Membrane</keyword>
<evidence type="ECO:0000256" key="5">
    <source>
        <dbReference type="ARBA" id="ARBA00023136"/>
    </source>
</evidence>
<feature type="transmembrane region" description="Helical" evidence="7">
    <location>
        <begin position="301"/>
        <end position="322"/>
    </location>
</feature>
<dbReference type="PROSITE" id="PS00218">
    <property type="entry name" value="AMINO_ACID_PERMEASE_1"/>
    <property type="match status" value="1"/>
</dbReference>
<dbReference type="InterPro" id="IPR004841">
    <property type="entry name" value="AA-permease/SLC12A_dom"/>
</dbReference>
<protein>
    <submittedName>
        <fullName evidence="9">Putative GABA permease</fullName>
    </submittedName>
</protein>
<dbReference type="HOGENOM" id="CLU_007946_9_3_4"/>
<dbReference type="Pfam" id="PF00324">
    <property type="entry name" value="AA_permease"/>
    <property type="match status" value="1"/>
</dbReference>
<evidence type="ECO:0000256" key="3">
    <source>
        <dbReference type="ARBA" id="ARBA00022692"/>
    </source>
</evidence>
<dbReference type="InterPro" id="IPR004840">
    <property type="entry name" value="Amino_acid_permease_CS"/>
</dbReference>
<dbReference type="STRING" id="887898.HMPREF0551_0403"/>
<evidence type="ECO:0000313" key="9">
    <source>
        <dbReference type="EMBL" id="EFV96220.1"/>
    </source>
</evidence>